<dbReference type="InterPro" id="IPR035979">
    <property type="entry name" value="RBD_domain_sf"/>
</dbReference>
<keyword evidence="2 4" id="KW-0694">RNA-binding</keyword>
<comment type="subcellular location">
    <subcellularLocation>
        <location evidence="1">Nucleus</location>
        <location evidence="1">Nucleolus</location>
    </subcellularLocation>
</comment>
<evidence type="ECO:0000313" key="8">
    <source>
        <dbReference type="Proteomes" id="UP000241890"/>
    </source>
</evidence>
<dbReference type="OrthoDB" id="21467at2759"/>
<dbReference type="GO" id="GO:0005730">
    <property type="term" value="C:nucleolus"/>
    <property type="evidence" value="ECO:0007669"/>
    <property type="project" value="UniProtKB-SubCell"/>
</dbReference>
<dbReference type="Pfam" id="PF00076">
    <property type="entry name" value="RRM_1"/>
    <property type="match status" value="1"/>
</dbReference>
<dbReference type="InterPro" id="IPR000504">
    <property type="entry name" value="RRM_dom"/>
</dbReference>
<evidence type="ECO:0000313" key="7">
    <source>
        <dbReference type="EMBL" id="GBG31425.1"/>
    </source>
</evidence>
<feature type="compositionally biased region" description="Basic and acidic residues" evidence="5">
    <location>
        <begin position="295"/>
        <end position="307"/>
    </location>
</feature>
<dbReference type="InterPro" id="IPR012677">
    <property type="entry name" value="Nucleotide-bd_a/b_plait_sf"/>
</dbReference>
<feature type="compositionally biased region" description="Basic residues" evidence="5">
    <location>
        <begin position="21"/>
        <end position="33"/>
    </location>
</feature>
<evidence type="ECO:0000256" key="1">
    <source>
        <dbReference type="ARBA" id="ARBA00004604"/>
    </source>
</evidence>
<comment type="caution">
    <text evidence="7">The sequence shown here is derived from an EMBL/GenBank/DDBJ whole genome shotgun (WGS) entry which is preliminary data.</text>
</comment>
<feature type="region of interest" description="Disordered" evidence="5">
    <location>
        <begin position="295"/>
        <end position="334"/>
    </location>
</feature>
<evidence type="ECO:0000256" key="2">
    <source>
        <dbReference type="ARBA" id="ARBA00022884"/>
    </source>
</evidence>
<feature type="compositionally biased region" description="Basic residues" evidence="5">
    <location>
        <begin position="1"/>
        <end position="10"/>
    </location>
</feature>
<dbReference type="Proteomes" id="UP000241890">
    <property type="component" value="Unassembled WGS sequence"/>
</dbReference>
<feature type="compositionally biased region" description="Basic and acidic residues" evidence="5">
    <location>
        <begin position="139"/>
        <end position="149"/>
    </location>
</feature>
<proteinExistence type="predicted"/>
<accession>A0A2R5GLB4</accession>
<evidence type="ECO:0000256" key="4">
    <source>
        <dbReference type="PROSITE-ProRule" id="PRU00176"/>
    </source>
</evidence>
<dbReference type="PROSITE" id="PS50102">
    <property type="entry name" value="RRM"/>
    <property type="match status" value="1"/>
</dbReference>
<dbReference type="GO" id="GO:0003723">
    <property type="term" value="F:RNA binding"/>
    <property type="evidence" value="ECO:0007669"/>
    <property type="project" value="UniProtKB-UniRule"/>
</dbReference>
<feature type="compositionally biased region" description="Basic and acidic residues" evidence="5">
    <location>
        <begin position="169"/>
        <end position="180"/>
    </location>
</feature>
<dbReference type="EMBL" id="BEYU01000097">
    <property type="protein sequence ID" value="GBG31425.1"/>
    <property type="molecule type" value="Genomic_DNA"/>
</dbReference>
<dbReference type="InParanoid" id="A0A2R5GLB4"/>
<feature type="compositionally biased region" description="Acidic residues" evidence="5">
    <location>
        <begin position="112"/>
        <end position="138"/>
    </location>
</feature>
<dbReference type="SUPFAM" id="SSF54928">
    <property type="entry name" value="RNA-binding domain, RBD"/>
    <property type="match status" value="1"/>
</dbReference>
<evidence type="ECO:0000259" key="6">
    <source>
        <dbReference type="PROSITE" id="PS50102"/>
    </source>
</evidence>
<dbReference type="CDD" id="cd12307">
    <property type="entry name" value="RRM_NIFK_like"/>
    <property type="match status" value="1"/>
</dbReference>
<feature type="domain" description="RRM" evidence="6">
    <location>
        <begin position="188"/>
        <end position="266"/>
    </location>
</feature>
<gene>
    <name evidence="7" type="ORF">FCC1311_076492</name>
</gene>
<evidence type="ECO:0000256" key="3">
    <source>
        <dbReference type="ARBA" id="ARBA00023242"/>
    </source>
</evidence>
<dbReference type="PANTHER" id="PTHR46754">
    <property type="entry name" value="MKI67 FHA DOMAIN-INTERACTING NUCLEOLAR PHOSPHOPROTEIN"/>
    <property type="match status" value="1"/>
</dbReference>
<organism evidence="7 8">
    <name type="scientific">Hondaea fermentalgiana</name>
    <dbReference type="NCBI Taxonomy" id="2315210"/>
    <lineage>
        <taxon>Eukaryota</taxon>
        <taxon>Sar</taxon>
        <taxon>Stramenopiles</taxon>
        <taxon>Bigyra</taxon>
        <taxon>Labyrinthulomycetes</taxon>
        <taxon>Thraustochytrida</taxon>
        <taxon>Thraustochytriidae</taxon>
        <taxon>Hondaea</taxon>
    </lineage>
</organism>
<evidence type="ECO:0000256" key="5">
    <source>
        <dbReference type="SAM" id="MobiDB-lite"/>
    </source>
</evidence>
<reference evidence="7 8" key="1">
    <citation type="submission" date="2017-12" db="EMBL/GenBank/DDBJ databases">
        <title>Sequencing, de novo assembly and annotation of complete genome of a new Thraustochytrid species, strain FCC1311.</title>
        <authorList>
            <person name="Sedici K."/>
            <person name="Godart F."/>
            <person name="Aiese Cigliano R."/>
            <person name="Sanseverino W."/>
            <person name="Barakat M."/>
            <person name="Ortet P."/>
            <person name="Marechal E."/>
            <person name="Cagnac O."/>
            <person name="Amato A."/>
        </authorList>
    </citation>
    <scope>NUCLEOTIDE SEQUENCE [LARGE SCALE GENOMIC DNA]</scope>
</reference>
<protein>
    <submittedName>
        <fullName evidence="7">MKI67 FHA domain-interacting nucleolar phosphoprotein-like</fullName>
    </submittedName>
</protein>
<dbReference type="Gene3D" id="3.30.70.330">
    <property type="match status" value="1"/>
</dbReference>
<keyword evidence="3" id="KW-0539">Nucleus</keyword>
<feature type="compositionally biased region" description="Basic residues" evidence="5">
    <location>
        <begin position="308"/>
        <end position="323"/>
    </location>
</feature>
<dbReference type="SMART" id="SM00360">
    <property type="entry name" value="RRM"/>
    <property type="match status" value="1"/>
</dbReference>
<feature type="compositionally biased region" description="Acidic residues" evidence="5">
    <location>
        <begin position="74"/>
        <end position="83"/>
    </location>
</feature>
<feature type="region of interest" description="Disordered" evidence="5">
    <location>
        <begin position="1"/>
        <end position="180"/>
    </location>
</feature>
<keyword evidence="8" id="KW-1185">Reference proteome</keyword>
<name>A0A2R5GLB4_9STRA</name>
<sequence length="334" mass="37358">MAGQKRKTPAKKAPVAEAKSAKKAGSKAAASKKKLAEETVAEDDEKVKAKRAATNAERRGRMRKAMQALGRLGEDDDSADESGDAAGDRAVDDDDRFVPLTEADQVDAGPSAEDDEDEDDEDDEDASDEDENVEDETKDSDKTEEEQPKKKQKKVASKDGSKSSTTNARGKDGAKADSRTGKLRSKEGVIYLGHIPHGFYEEQMKGFFSQFGEVVQLRLSRSKKSGLSRGYAFIQFRSNEVAKIVQQAMHNYLLCDKLLVCELVKPENVHERMFANAHRRFRKINWAKVDAMRMNKDRTEEEAENRIRKLKSRHAKQQSNRKAKGIDYELPGYA</sequence>
<dbReference type="AlphaFoldDB" id="A0A2R5GLB4"/>